<dbReference type="KEGG" id="sli:Slin_2659"/>
<reference evidence="4 5" key="1">
    <citation type="journal article" date="2010" name="Stand. Genomic Sci.">
        <title>Complete genome sequence of Spirosoma linguale type strain (1).</title>
        <authorList>
            <person name="Lail K."/>
            <person name="Sikorski J."/>
            <person name="Saunders E."/>
            <person name="Lapidus A."/>
            <person name="Glavina Del Rio T."/>
            <person name="Copeland A."/>
            <person name="Tice H."/>
            <person name="Cheng J.-F."/>
            <person name="Lucas S."/>
            <person name="Nolan M."/>
            <person name="Bruce D."/>
            <person name="Goodwin L."/>
            <person name="Pitluck S."/>
            <person name="Ivanova N."/>
            <person name="Mavromatis K."/>
            <person name="Ovchinnikova G."/>
            <person name="Pati A."/>
            <person name="Chen A."/>
            <person name="Palaniappan K."/>
            <person name="Land M."/>
            <person name="Hauser L."/>
            <person name="Chang Y.-J."/>
            <person name="Jeffries C.D."/>
            <person name="Chain P."/>
            <person name="Brettin T."/>
            <person name="Detter J.C."/>
            <person name="Schuetze A."/>
            <person name="Rohde M."/>
            <person name="Tindall B.J."/>
            <person name="Goeker M."/>
            <person name="Bristow J."/>
            <person name="Eisen J.A."/>
            <person name="Markowitz V."/>
            <person name="Hugenholtz P."/>
            <person name="Kyrpides N.C."/>
            <person name="Klenk H.-P."/>
            <person name="Chen F."/>
        </authorList>
    </citation>
    <scope>NUCLEOTIDE SEQUENCE [LARGE SCALE GENOMIC DNA]</scope>
    <source>
        <strain evidence="5">ATCC 33905 / DSM 74 / LMG 10896 / Claus 1</strain>
    </source>
</reference>
<keyword evidence="1 2" id="KW-0238">DNA-binding</keyword>
<dbReference type="Proteomes" id="UP000002028">
    <property type="component" value="Chromosome"/>
</dbReference>
<evidence type="ECO:0000256" key="2">
    <source>
        <dbReference type="PROSITE-ProRule" id="PRU00335"/>
    </source>
</evidence>
<gene>
    <name evidence="4" type="ordered locus">Slin_2659</name>
</gene>
<dbReference type="eggNOG" id="COG1309">
    <property type="taxonomic scope" value="Bacteria"/>
</dbReference>
<feature type="DNA-binding region" description="H-T-H motif" evidence="2">
    <location>
        <begin position="33"/>
        <end position="52"/>
    </location>
</feature>
<evidence type="ECO:0000313" key="5">
    <source>
        <dbReference type="Proteomes" id="UP000002028"/>
    </source>
</evidence>
<organism evidence="4 5">
    <name type="scientific">Spirosoma linguale (strain ATCC 33905 / DSM 74 / LMG 10896 / Claus 1)</name>
    <dbReference type="NCBI Taxonomy" id="504472"/>
    <lineage>
        <taxon>Bacteria</taxon>
        <taxon>Pseudomonadati</taxon>
        <taxon>Bacteroidota</taxon>
        <taxon>Cytophagia</taxon>
        <taxon>Cytophagales</taxon>
        <taxon>Cytophagaceae</taxon>
        <taxon>Spirosoma</taxon>
    </lineage>
</organism>
<dbReference type="GO" id="GO:0003677">
    <property type="term" value="F:DNA binding"/>
    <property type="evidence" value="ECO:0007669"/>
    <property type="project" value="UniProtKB-UniRule"/>
</dbReference>
<feature type="domain" description="HTH tetR-type" evidence="3">
    <location>
        <begin position="10"/>
        <end position="70"/>
    </location>
</feature>
<dbReference type="Pfam" id="PF00440">
    <property type="entry name" value="TetR_N"/>
    <property type="match status" value="1"/>
</dbReference>
<dbReference type="EMBL" id="CP001769">
    <property type="protein sequence ID" value="ADB38675.1"/>
    <property type="molecule type" value="Genomic_DNA"/>
</dbReference>
<proteinExistence type="predicted"/>
<dbReference type="SUPFAM" id="SSF46689">
    <property type="entry name" value="Homeodomain-like"/>
    <property type="match status" value="1"/>
</dbReference>
<evidence type="ECO:0000259" key="3">
    <source>
        <dbReference type="PROSITE" id="PS50977"/>
    </source>
</evidence>
<accession>D2QI91</accession>
<dbReference type="PRINTS" id="PR00455">
    <property type="entry name" value="HTHTETR"/>
</dbReference>
<evidence type="ECO:0000256" key="1">
    <source>
        <dbReference type="ARBA" id="ARBA00023125"/>
    </source>
</evidence>
<dbReference type="RefSeq" id="WP_012927209.1">
    <property type="nucleotide sequence ID" value="NC_013730.1"/>
</dbReference>
<dbReference type="InterPro" id="IPR009057">
    <property type="entry name" value="Homeodomain-like_sf"/>
</dbReference>
<keyword evidence="5" id="KW-1185">Reference proteome</keyword>
<dbReference type="AlphaFoldDB" id="D2QI91"/>
<sequence length="203" mass="22694">MMKDQGQSLSPTREKILDSFCSILVEQGLANATVTNIAEKAGVSKVLIYKYFGGLDGLVKCYIQRGGLFPKLTNFEQILLNETSLENLQYIWYLKFKQISINYKESNEYKALIEEGLLSNSKVAASITNVIDGEINSFFKQLSPIEGIDMEAISALLISGLSYLCTFEKKNRLFLGDTFPSDQSWNRIDSAIKTIFSSLGKAK</sequence>
<dbReference type="Gene3D" id="1.10.10.60">
    <property type="entry name" value="Homeodomain-like"/>
    <property type="match status" value="1"/>
</dbReference>
<dbReference type="STRING" id="504472.Slin_2659"/>
<dbReference type="InterPro" id="IPR001647">
    <property type="entry name" value="HTH_TetR"/>
</dbReference>
<protein>
    <submittedName>
        <fullName evidence="4">Transcriptional regulator, TetR family</fullName>
    </submittedName>
</protein>
<name>D2QI91_SPILD</name>
<dbReference type="PROSITE" id="PS50977">
    <property type="entry name" value="HTH_TETR_2"/>
    <property type="match status" value="1"/>
</dbReference>
<dbReference type="HOGENOM" id="CLU_091688_2_0_10"/>
<evidence type="ECO:0000313" key="4">
    <source>
        <dbReference type="EMBL" id="ADB38675.1"/>
    </source>
</evidence>